<reference evidence="1" key="2">
    <citation type="journal article" date="2015" name="Data Brief">
        <title>Shoot transcriptome of the giant reed, Arundo donax.</title>
        <authorList>
            <person name="Barrero R.A."/>
            <person name="Guerrero F.D."/>
            <person name="Moolhuijzen P."/>
            <person name="Goolsby J.A."/>
            <person name="Tidwell J."/>
            <person name="Bellgard S.E."/>
            <person name="Bellgard M.I."/>
        </authorList>
    </citation>
    <scope>NUCLEOTIDE SEQUENCE</scope>
    <source>
        <tissue evidence="1">Shoot tissue taken approximately 20 cm above the soil surface</tissue>
    </source>
</reference>
<reference evidence="1" key="1">
    <citation type="submission" date="2014-09" db="EMBL/GenBank/DDBJ databases">
        <authorList>
            <person name="Magalhaes I.L.F."/>
            <person name="Oliveira U."/>
            <person name="Santos F.R."/>
            <person name="Vidigal T.H.D.A."/>
            <person name="Brescovit A.D."/>
            <person name="Santos A.J."/>
        </authorList>
    </citation>
    <scope>NUCLEOTIDE SEQUENCE</scope>
    <source>
        <tissue evidence="1">Shoot tissue taken approximately 20 cm above the soil surface</tissue>
    </source>
</reference>
<organism evidence="1">
    <name type="scientific">Arundo donax</name>
    <name type="common">Giant reed</name>
    <name type="synonym">Donax arundinaceus</name>
    <dbReference type="NCBI Taxonomy" id="35708"/>
    <lineage>
        <taxon>Eukaryota</taxon>
        <taxon>Viridiplantae</taxon>
        <taxon>Streptophyta</taxon>
        <taxon>Embryophyta</taxon>
        <taxon>Tracheophyta</taxon>
        <taxon>Spermatophyta</taxon>
        <taxon>Magnoliopsida</taxon>
        <taxon>Liliopsida</taxon>
        <taxon>Poales</taxon>
        <taxon>Poaceae</taxon>
        <taxon>PACMAD clade</taxon>
        <taxon>Arundinoideae</taxon>
        <taxon>Arundineae</taxon>
        <taxon>Arundo</taxon>
    </lineage>
</organism>
<protein>
    <submittedName>
        <fullName evidence="1">Uncharacterized protein</fullName>
    </submittedName>
</protein>
<dbReference type="EMBL" id="GBRH01173986">
    <property type="protein sequence ID" value="JAE23910.1"/>
    <property type="molecule type" value="Transcribed_RNA"/>
</dbReference>
<proteinExistence type="predicted"/>
<name>A0A0A9GFN5_ARUDO</name>
<dbReference type="AlphaFoldDB" id="A0A0A9GFN5"/>
<evidence type="ECO:0000313" key="1">
    <source>
        <dbReference type="EMBL" id="JAE23910.1"/>
    </source>
</evidence>
<sequence>MACCSLRAAASLLRSPYSGRVSRSSQFSNHRLNREF</sequence>
<accession>A0A0A9GFN5</accession>